<dbReference type="OrthoDB" id="9762853at2"/>
<protein>
    <submittedName>
        <fullName evidence="1">Baseplate J-like protein</fullName>
    </submittedName>
</protein>
<comment type="caution">
    <text evidence="1">The sequence shown here is derived from an EMBL/GenBank/DDBJ whole genome shotgun (WGS) entry which is preliminary data.</text>
</comment>
<dbReference type="RefSeq" id="WP_144911073.1">
    <property type="nucleotide sequence ID" value="NZ_VLLI01000003.1"/>
</dbReference>
<organism evidence="1 2">
    <name type="scientific">Mucilaginibacter frigoritolerans</name>
    <dbReference type="NCBI Taxonomy" id="652788"/>
    <lineage>
        <taxon>Bacteria</taxon>
        <taxon>Pseudomonadati</taxon>
        <taxon>Bacteroidota</taxon>
        <taxon>Sphingobacteriia</taxon>
        <taxon>Sphingobacteriales</taxon>
        <taxon>Sphingobacteriaceae</taxon>
        <taxon>Mucilaginibacter</taxon>
    </lineage>
</organism>
<evidence type="ECO:0000313" key="2">
    <source>
        <dbReference type="Proteomes" id="UP000317010"/>
    </source>
</evidence>
<evidence type="ECO:0000313" key="1">
    <source>
        <dbReference type="EMBL" id="TWJ02458.1"/>
    </source>
</evidence>
<reference evidence="1 2" key="1">
    <citation type="submission" date="2019-07" db="EMBL/GenBank/DDBJ databases">
        <title>Genomic Encyclopedia of Archaeal and Bacterial Type Strains, Phase II (KMG-II): from individual species to whole genera.</title>
        <authorList>
            <person name="Goeker M."/>
        </authorList>
    </citation>
    <scope>NUCLEOTIDE SEQUENCE [LARGE SCALE GENOMIC DNA]</scope>
    <source>
        <strain evidence="1 2">ATCC BAA-1854</strain>
    </source>
</reference>
<gene>
    <name evidence="1" type="ORF">JN11_01431</name>
</gene>
<sequence length="1297" mass="141724">MANNCLDTGLFLYDGTSQAQRSLDVLLAACPQVDERTTADLILFAKKYGAYLNYFDLTNTATGDWQNLLGSDSVVIIASIADWTTTDYANFVKTTIDNAIGAKNEKDAQQNFKVLFDFAFSLASGILNGYSKLPPASDYATFLNVAITSGIVTPLNTLLGYYNYFSANPASFALVDNTLTNNNNTPTFTYPVLPVDVLVFAQNFAVPPIIPPFNIQTTNSASNITFGAVTDIQTNINHVLTHNLFTGVYQTFIDAIVNIVAQTPAYLQKELADSPSHAPHYALYLTFLELFNYAQQHLNQYTKNHLDFYYKEVLQLSNNAAQPDLVNLVFTLQKNITQHLIPAGTSFSAGKDANSNNIFYATTGNVVLQTASVQLLRSLFLNKGISPATLFASPVANSADGRGAKLLSTDGSWFPFGDPQQNLNDATLGFAISSNVLYLNEGNRTVTITFNCSSLNNIAQTDLAGIFNLQFTGKSGWYTATDYTASLVSSSSFSLSVTLAGDAPAIIPYSSKLHSGNFTVALPMVQVILNSYTSYQTIKALNIETITVAVSVDAVKNLILQNNDGKIDTSKPFKVFGDFPDSGSSFIIGSKEVFQKELTSLTVNFEWQQKPSTDTTVLINTLAKGSWQSVNSAASVSLYASDITLTTPVTSVSKRIATMKGASFGLTLDPTLLERSGSLLTDYTETPEDIAAQDYMVTGPEYVMGTEYTLGSESAMGSAYFTDPAYLKNSGYTIDPGYAAADPSLSSVTTTGLNIIVQSPADFTASVAYDATSIDGYIELELNVTEYNLSSFLNSIPQPSVTVNYDTTDTTKVIGYTVNKTNTPVATPPALQAVYLSYSAEDNLLFTNTSAAFNTRTNYYYQIEPFGYREMHPFITTDAPLTVLPIFNLDDGSANDNGGELWIGLANALNNETFSVLFQVSDGSSNPLKAMTEVDWYYMSANNWVKFNSQSVTDGTSNLVNSGLIVFNVPGDATLNNTLADSNYLWIKGVVAHDTDAVCNLIAIDANAAQAQFVQVPASNIAFTNPIPPNTISKPAVADSALKQTQQPYNSYGGLPAETDSQFYIRVSERLRHKHRAITGWDYERLTLQYFPQIFKVKCLSHTGFITDDITGQLDYSETLAGQVTVITIPDLTKLSMANILRPYTSIGLLTNIQAYLQKLTSPFVTLNVCNPLFEEVQFDFSVTFKEGYDVTYYTNQLNLAIEQFLTPWANGNPQNIDFGTSLQKSVVLNFVEEQVYVDYVTCFKMNQFVRNGSVVEQAFYNIEEADPTTARSIMVSYYDAPTNTRHLISSPANCDC</sequence>
<accession>A0A562U9J9</accession>
<proteinExistence type="predicted"/>
<name>A0A562U9J9_9SPHI</name>
<keyword evidence="2" id="KW-1185">Reference proteome</keyword>
<dbReference type="EMBL" id="VLLI01000003">
    <property type="protein sequence ID" value="TWJ02458.1"/>
    <property type="molecule type" value="Genomic_DNA"/>
</dbReference>
<dbReference type="Proteomes" id="UP000317010">
    <property type="component" value="Unassembled WGS sequence"/>
</dbReference>